<dbReference type="Pfam" id="PF00501">
    <property type="entry name" value="AMP-binding"/>
    <property type="match status" value="1"/>
</dbReference>
<dbReference type="InterPro" id="IPR042099">
    <property type="entry name" value="ANL_N_sf"/>
</dbReference>
<protein>
    <submittedName>
        <fullName evidence="2">Fatty acid CoA ligase family protein</fullName>
    </submittedName>
</protein>
<gene>
    <name evidence="2" type="ORF">GCM10010302_08730</name>
</gene>
<dbReference type="GO" id="GO:0016874">
    <property type="term" value="F:ligase activity"/>
    <property type="evidence" value="ECO:0007669"/>
    <property type="project" value="UniProtKB-KW"/>
</dbReference>
<keyword evidence="2" id="KW-0436">Ligase</keyword>
<organism evidence="2 3">
    <name type="scientific">Streptomyces polychromogenes</name>
    <dbReference type="NCBI Taxonomy" id="67342"/>
    <lineage>
        <taxon>Bacteria</taxon>
        <taxon>Bacillati</taxon>
        <taxon>Actinomycetota</taxon>
        <taxon>Actinomycetes</taxon>
        <taxon>Kitasatosporales</taxon>
        <taxon>Streptomycetaceae</taxon>
        <taxon>Streptomyces</taxon>
    </lineage>
</organism>
<evidence type="ECO:0000313" key="3">
    <source>
        <dbReference type="Proteomes" id="UP001501867"/>
    </source>
</evidence>
<dbReference type="RefSeq" id="WP_344152609.1">
    <property type="nucleotide sequence ID" value="NZ_BAAABV010000006.1"/>
</dbReference>
<dbReference type="PANTHER" id="PTHR43767">
    <property type="entry name" value="LONG-CHAIN-FATTY-ACID--COA LIGASE"/>
    <property type="match status" value="1"/>
</dbReference>
<feature type="domain" description="AMP-dependent synthetase/ligase" evidence="1">
    <location>
        <begin position="21"/>
        <end position="371"/>
    </location>
</feature>
<dbReference type="PROSITE" id="PS00455">
    <property type="entry name" value="AMP_BINDING"/>
    <property type="match status" value="1"/>
</dbReference>
<dbReference type="InterPro" id="IPR000873">
    <property type="entry name" value="AMP-dep_synth/lig_dom"/>
</dbReference>
<dbReference type="SUPFAM" id="SSF56801">
    <property type="entry name" value="Acetyl-CoA synthetase-like"/>
    <property type="match status" value="1"/>
</dbReference>
<accession>A0ABP3EPZ4</accession>
<dbReference type="Gene3D" id="3.40.50.12780">
    <property type="entry name" value="N-terminal domain of ligase-like"/>
    <property type="match status" value="1"/>
</dbReference>
<dbReference type="PANTHER" id="PTHR43767:SF1">
    <property type="entry name" value="NONRIBOSOMAL PEPTIDE SYNTHASE PES1 (EUROFUNG)-RELATED"/>
    <property type="match status" value="1"/>
</dbReference>
<comment type="caution">
    <text evidence="2">The sequence shown here is derived from an EMBL/GenBank/DDBJ whole genome shotgun (WGS) entry which is preliminary data.</text>
</comment>
<evidence type="ECO:0000259" key="1">
    <source>
        <dbReference type="Pfam" id="PF00501"/>
    </source>
</evidence>
<sequence length="515" mass="56604">MSNPLVQGLIDRLQDATDTGVLTDCASGRTVTARQFWDDSRQVALRLRRMGIVRGDRVAVTMPAGEVFAHLVYGCFIIGAVPAFVDAGTSREVLARCVEELDPALWVSATPVPGHTTHTPDRFDVRYDLPSQEEPPEPEPAHPDDTVLLLYTSGTTGLPKGVPWTCSQLASYLRVQRQSYERFGVRSEFAFFPHLGIKAIAMGRRAVIPDLAQTQPALLPIADAVRQMSTYGCDYVFASPVFWQRLTAYCADAAVPAPPVKVGATAGAAVNQEMLAGLARVMPQARLYVPYASTEALMPITLIDAETLADLTERGTKQGRGVPLGRAVDTRVAVIDSAATELRHLTDADFLAPGRIGELVVSGPRVTTEYFRRPALTEYAKLRHTEDGSLWHRMGDVGYLDEDSVVWFLCRKKHVVDTEFGRLYPDQQEQVYNHHLGVYASAVVAREGGSRVFLILPESSSGQVRQEDVVPVAERFSLPVPTLLFYPGPLPADRRHNSKIDREELLVWATAKEGA</sequence>
<reference evidence="3" key="1">
    <citation type="journal article" date="2019" name="Int. J. Syst. Evol. Microbiol.">
        <title>The Global Catalogue of Microorganisms (GCM) 10K type strain sequencing project: providing services to taxonomists for standard genome sequencing and annotation.</title>
        <authorList>
            <consortium name="The Broad Institute Genomics Platform"/>
            <consortium name="The Broad Institute Genome Sequencing Center for Infectious Disease"/>
            <person name="Wu L."/>
            <person name="Ma J."/>
        </authorList>
    </citation>
    <scope>NUCLEOTIDE SEQUENCE [LARGE SCALE GENOMIC DNA]</scope>
    <source>
        <strain evidence="3">JCM 4505</strain>
    </source>
</reference>
<evidence type="ECO:0000313" key="2">
    <source>
        <dbReference type="EMBL" id="GAA0273384.1"/>
    </source>
</evidence>
<name>A0ABP3EPZ4_9ACTN</name>
<dbReference type="InterPro" id="IPR020845">
    <property type="entry name" value="AMP-binding_CS"/>
</dbReference>
<proteinExistence type="predicted"/>
<dbReference type="Proteomes" id="UP001501867">
    <property type="component" value="Unassembled WGS sequence"/>
</dbReference>
<dbReference type="InterPro" id="IPR050237">
    <property type="entry name" value="ATP-dep_AMP-bd_enzyme"/>
</dbReference>
<keyword evidence="3" id="KW-1185">Reference proteome</keyword>
<dbReference type="EMBL" id="BAAABV010000006">
    <property type="protein sequence ID" value="GAA0273384.1"/>
    <property type="molecule type" value="Genomic_DNA"/>
</dbReference>